<keyword evidence="1" id="KW-1133">Transmembrane helix</keyword>
<dbReference type="NCBIfam" id="TIGR00277">
    <property type="entry name" value="HDIG"/>
    <property type="match status" value="1"/>
</dbReference>
<evidence type="ECO:0000256" key="1">
    <source>
        <dbReference type="SAM" id="Phobius"/>
    </source>
</evidence>
<dbReference type="Pfam" id="PF01966">
    <property type="entry name" value="HD"/>
    <property type="match status" value="1"/>
</dbReference>
<dbReference type="InterPro" id="IPR052722">
    <property type="entry name" value="PgpH_phosphodiesterase"/>
</dbReference>
<keyword evidence="1" id="KW-0812">Transmembrane</keyword>
<proteinExistence type="predicted"/>
<feature type="transmembrane region" description="Helical" evidence="1">
    <location>
        <begin position="14"/>
        <end position="32"/>
    </location>
</feature>
<evidence type="ECO:0000259" key="2">
    <source>
        <dbReference type="PROSITE" id="PS51831"/>
    </source>
</evidence>
<dbReference type="InterPro" id="IPR006674">
    <property type="entry name" value="HD_domain"/>
</dbReference>
<dbReference type="Pfam" id="PF07698">
    <property type="entry name" value="7TM-7TMR_HD"/>
    <property type="match status" value="1"/>
</dbReference>
<gene>
    <name evidence="3" type="ORF">EJ995_10435</name>
</gene>
<dbReference type="Gene3D" id="1.10.3210.10">
    <property type="entry name" value="Hypothetical protein af1432"/>
    <property type="match status" value="1"/>
</dbReference>
<evidence type="ECO:0000313" key="4">
    <source>
        <dbReference type="Proteomes" id="UP000279600"/>
    </source>
</evidence>
<feature type="transmembrane region" description="Helical" evidence="1">
    <location>
        <begin position="267"/>
        <end position="286"/>
    </location>
</feature>
<dbReference type="SUPFAM" id="SSF109604">
    <property type="entry name" value="HD-domain/PDEase-like"/>
    <property type="match status" value="1"/>
</dbReference>
<feature type="transmembrane region" description="Helical" evidence="1">
    <location>
        <begin position="298"/>
        <end position="316"/>
    </location>
</feature>
<protein>
    <submittedName>
        <fullName evidence="3">HDIG domain-containing protein</fullName>
    </submittedName>
</protein>
<feature type="transmembrane region" description="Helical" evidence="1">
    <location>
        <begin position="424"/>
        <end position="444"/>
    </location>
</feature>
<dbReference type="EMBL" id="CP034549">
    <property type="protein sequence ID" value="AZQ44634.1"/>
    <property type="molecule type" value="Genomic_DNA"/>
</dbReference>
<dbReference type="InterPro" id="IPR003607">
    <property type="entry name" value="HD/PDEase_dom"/>
</dbReference>
<dbReference type="SMART" id="SM00471">
    <property type="entry name" value="HDc"/>
    <property type="match status" value="1"/>
</dbReference>
<dbReference type="AlphaFoldDB" id="A0A3S9MZS2"/>
<name>A0A3S9MZS2_9FLAO</name>
<dbReference type="InterPro" id="IPR006675">
    <property type="entry name" value="HDIG_dom"/>
</dbReference>
<accession>A0A3S9MZS2</accession>
<dbReference type="InterPro" id="IPR011621">
    <property type="entry name" value="Metal-dep_PHydrolase_7TM_intra"/>
</dbReference>
<dbReference type="PANTHER" id="PTHR36442:SF1">
    <property type="entry name" value="CYCLIC-DI-AMP PHOSPHODIESTERASE PGPH"/>
    <property type="match status" value="1"/>
</dbReference>
<dbReference type="PANTHER" id="PTHR36442">
    <property type="entry name" value="CYCLIC-DI-AMP PHOSPHODIESTERASE PGPH"/>
    <property type="match status" value="1"/>
</dbReference>
<dbReference type="Proteomes" id="UP000279600">
    <property type="component" value="Chromosome"/>
</dbReference>
<organism evidence="3 4">
    <name type="scientific">Nonlabens ponticola</name>
    <dbReference type="NCBI Taxonomy" id="2496866"/>
    <lineage>
        <taxon>Bacteria</taxon>
        <taxon>Pseudomonadati</taxon>
        <taxon>Bacteroidota</taxon>
        <taxon>Flavobacteriia</taxon>
        <taxon>Flavobacteriales</taxon>
        <taxon>Flavobacteriaceae</taxon>
        <taxon>Nonlabens</taxon>
    </lineage>
</organism>
<dbReference type="RefSeq" id="WP_126448263.1">
    <property type="nucleotide sequence ID" value="NZ_CP034549.1"/>
</dbReference>
<keyword evidence="1" id="KW-0472">Membrane</keyword>
<dbReference type="OrthoDB" id="9806952at2"/>
<sequence length="681" mass="78143">MKLNNIKWYAQQDLIIKILLVMFSTAVTVYFFPKSDRFKYDYVEGEPWEYETLYAPYKFPILKSEQQLKEDRAEIIAQTPRHFYKEPFKYNTAFEGWQEAIRTSLPDSTYKKEVRPVIKNLERSLKQVYERGYLEDTQDLEGISPIVLKNEDNSTQLAYDDLIIPEELQEIIRQDLLSISNIALQDRLRKRLLLVLKPNVFFDQQLTDLNIQSELDKILPTQGLVAQNARIIAQGEIVEGRKLRILETLNSSYESQTWTESQYNWKLTGYLVLVGMAYTMLLLFVYKYRPAVYATNKKLAFIYFNLCLFAVLTSVVLKLNIDYIYIVPVCMLPLILKAFFDARLGLFSHVIIIFILSFVVPSSGEYLFLQMMAGIVTILSGKEIYKRANLFVTVSQIVGVYFVSYFAFYAIYQGGVSGWEWDRVLYFVLCGLAMLFVWPLIYVFEKMFNMVSDVSLLELSDTNSKLLKELSNNAPGTFHHSLNVANIAETAANEIGANAMLVRVGALYHDIGKMRNPTYFTENQGSGINPHDDLDPEESAEIIIDHVINGIEIAKKYKLPDRIIDFIRTHHGDNTVYYFLKKAQNINPDIDTADYQYPGPRPFSPETAILMISDSVEAASKSLKTPTSAAIDKLVDSIIDSQIAAGQFLNADITFKQIELLKAVIKKKLAGMYHLRIEYPE</sequence>
<dbReference type="PROSITE" id="PS51831">
    <property type="entry name" value="HD"/>
    <property type="match status" value="1"/>
</dbReference>
<keyword evidence="4" id="KW-1185">Reference proteome</keyword>
<feature type="domain" description="HD" evidence="2">
    <location>
        <begin position="477"/>
        <end position="619"/>
    </location>
</feature>
<reference evidence="3 4" key="1">
    <citation type="submission" date="2018-12" db="EMBL/GenBank/DDBJ databases">
        <title>Complete genome of Nonlabens sp. MJ115.</title>
        <authorList>
            <person name="Choi H.S."/>
            <person name="Jung J."/>
        </authorList>
    </citation>
    <scope>NUCLEOTIDE SEQUENCE [LARGE SCALE GENOMIC DNA]</scope>
    <source>
        <strain evidence="3 4">MJ115</strain>
    </source>
</reference>
<dbReference type="KEGG" id="noj:EJ995_10435"/>
<feature type="transmembrane region" description="Helical" evidence="1">
    <location>
        <begin position="346"/>
        <end position="369"/>
    </location>
</feature>
<dbReference type="InterPro" id="IPR011624">
    <property type="entry name" value="Metal-dep_PHydrolase_7TM_extra"/>
</dbReference>
<evidence type="ECO:0000313" key="3">
    <source>
        <dbReference type="EMBL" id="AZQ44634.1"/>
    </source>
</evidence>
<dbReference type="Pfam" id="PF07697">
    <property type="entry name" value="7TMR-HDED"/>
    <property type="match status" value="1"/>
</dbReference>
<feature type="transmembrane region" description="Helical" evidence="1">
    <location>
        <begin position="390"/>
        <end position="412"/>
    </location>
</feature>
<dbReference type="CDD" id="cd00077">
    <property type="entry name" value="HDc"/>
    <property type="match status" value="1"/>
</dbReference>